<dbReference type="Pfam" id="PF13477">
    <property type="entry name" value="Glyco_trans_4_2"/>
    <property type="match status" value="1"/>
</dbReference>
<organism evidence="3 4">
    <name type="scientific">Thermoclostridium caenicola</name>
    <dbReference type="NCBI Taxonomy" id="659425"/>
    <lineage>
        <taxon>Bacteria</taxon>
        <taxon>Bacillati</taxon>
        <taxon>Bacillota</taxon>
        <taxon>Clostridia</taxon>
        <taxon>Eubacteriales</taxon>
        <taxon>Oscillospiraceae</taxon>
        <taxon>Thermoclostridium</taxon>
    </lineage>
</organism>
<sequence>MKKILLVSTVSRQFYLFEQGNIEVLKSLGYEIHTAANFSDANERLDALDIVRHHFDIQRSPFSIRNITAYKQLKKIMRDGNYDAVHCHSPMGGVLARLAARAVGIKHVIYTAHGFHFYKGAPLINWLVYYTIEKFLARFTDVLITINNEDYTVAKSFKAKRAVYVPGVGVNTGAFARNLDIRNAYRVQLGISDNTVVLLSVGEMIKRKNHEAALKAIAELNHDHLIYLIVGRGVLRPELEKLAESLGIKDKVRFLGFRNDIANICSAADIYLFPSFQEGLPVSLMEAMAAGLPCVASRIRGNIDLLEDGKGGFLCAPDDIDGMSRAINALLESEELRKSFGGHNAERIKAFDMEIVKQEMHRIYSNELLEDAGVEK</sequence>
<dbReference type="InterPro" id="IPR028098">
    <property type="entry name" value="Glyco_trans_4-like_N"/>
</dbReference>
<dbReference type="Pfam" id="PF00534">
    <property type="entry name" value="Glycos_transf_1"/>
    <property type="match status" value="1"/>
</dbReference>
<name>A0A1M6J2Q6_9FIRM</name>
<feature type="domain" description="Glycosyl transferase family 1" evidence="1">
    <location>
        <begin position="183"/>
        <end position="341"/>
    </location>
</feature>
<dbReference type="InterPro" id="IPR001296">
    <property type="entry name" value="Glyco_trans_1"/>
</dbReference>
<evidence type="ECO:0000313" key="3">
    <source>
        <dbReference type="EMBL" id="SHJ40965.1"/>
    </source>
</evidence>
<dbReference type="CDD" id="cd03808">
    <property type="entry name" value="GT4_CapM-like"/>
    <property type="match status" value="1"/>
</dbReference>
<dbReference type="OrthoDB" id="9806653at2"/>
<gene>
    <name evidence="3" type="ORF">SAMN05444373_10513</name>
</gene>
<dbReference type="InterPro" id="IPR050194">
    <property type="entry name" value="Glycosyltransferase_grp1"/>
</dbReference>
<dbReference type="PANTHER" id="PTHR45947:SF3">
    <property type="entry name" value="SULFOQUINOVOSYL TRANSFERASE SQD2"/>
    <property type="match status" value="1"/>
</dbReference>
<evidence type="ECO:0000259" key="1">
    <source>
        <dbReference type="Pfam" id="PF00534"/>
    </source>
</evidence>
<feature type="domain" description="Glycosyltransferase subfamily 4-like N-terminal" evidence="2">
    <location>
        <begin position="3"/>
        <end position="146"/>
    </location>
</feature>
<evidence type="ECO:0000259" key="2">
    <source>
        <dbReference type="Pfam" id="PF13477"/>
    </source>
</evidence>
<evidence type="ECO:0000313" key="4">
    <source>
        <dbReference type="Proteomes" id="UP000324781"/>
    </source>
</evidence>
<dbReference type="PANTHER" id="PTHR45947">
    <property type="entry name" value="SULFOQUINOVOSYL TRANSFERASE SQD2"/>
    <property type="match status" value="1"/>
</dbReference>
<keyword evidence="4" id="KW-1185">Reference proteome</keyword>
<accession>A0A1M6J2Q6</accession>
<proteinExistence type="predicted"/>
<dbReference type="EMBL" id="FQZP01000051">
    <property type="protein sequence ID" value="SHJ40965.1"/>
    <property type="molecule type" value="Genomic_DNA"/>
</dbReference>
<keyword evidence="3" id="KW-0808">Transferase</keyword>
<dbReference type="Proteomes" id="UP000324781">
    <property type="component" value="Unassembled WGS sequence"/>
</dbReference>
<dbReference type="AlphaFoldDB" id="A0A1M6J2Q6"/>
<reference evidence="3 4" key="1">
    <citation type="submission" date="2016-11" db="EMBL/GenBank/DDBJ databases">
        <authorList>
            <person name="Varghese N."/>
            <person name="Submissions S."/>
        </authorList>
    </citation>
    <scope>NUCLEOTIDE SEQUENCE [LARGE SCALE GENOMIC DNA]</scope>
    <source>
        <strain evidence="3 4">DSM 19027</strain>
    </source>
</reference>
<dbReference type="GO" id="GO:0016757">
    <property type="term" value="F:glycosyltransferase activity"/>
    <property type="evidence" value="ECO:0007669"/>
    <property type="project" value="InterPro"/>
</dbReference>
<dbReference type="SUPFAM" id="SSF53756">
    <property type="entry name" value="UDP-Glycosyltransferase/glycogen phosphorylase"/>
    <property type="match status" value="1"/>
</dbReference>
<protein>
    <submittedName>
        <fullName evidence="3">Glycosyltransferase involved in cell wall bisynthesis</fullName>
    </submittedName>
</protein>
<dbReference type="RefSeq" id="WP_149679387.1">
    <property type="nucleotide sequence ID" value="NZ_FQZP01000051.1"/>
</dbReference>
<dbReference type="Gene3D" id="3.40.50.2000">
    <property type="entry name" value="Glycogen Phosphorylase B"/>
    <property type="match status" value="2"/>
</dbReference>